<evidence type="ECO:0000256" key="1">
    <source>
        <dbReference type="SAM" id="MobiDB-lite"/>
    </source>
</evidence>
<evidence type="ECO:0000256" key="2">
    <source>
        <dbReference type="SAM" id="SignalP"/>
    </source>
</evidence>
<name>A0A9P1ITE6_9PELO</name>
<feature type="region of interest" description="Disordered" evidence="1">
    <location>
        <begin position="134"/>
        <end position="167"/>
    </location>
</feature>
<reference evidence="4" key="1">
    <citation type="submission" date="2022-11" db="EMBL/GenBank/DDBJ databases">
        <authorList>
            <person name="Kikuchi T."/>
        </authorList>
    </citation>
    <scope>NUCLEOTIDE SEQUENCE</scope>
    <source>
        <strain evidence="4">PS1010</strain>
    </source>
</reference>
<dbReference type="EMBL" id="CANHGI010000005">
    <property type="protein sequence ID" value="CAI5450887.1"/>
    <property type="molecule type" value="Genomic_DNA"/>
</dbReference>
<dbReference type="AlphaFoldDB" id="A0A9P1ITE6"/>
<comment type="caution">
    <text evidence="4">The sequence shown here is derived from an EMBL/GenBank/DDBJ whole genome shotgun (WGS) entry which is preliminary data.</text>
</comment>
<keyword evidence="2" id="KW-0732">Signal</keyword>
<feature type="domain" description="Ground-like" evidence="3">
    <location>
        <begin position="250"/>
        <end position="322"/>
    </location>
</feature>
<protein>
    <recommendedName>
        <fullName evidence="3">Ground-like domain-containing protein</fullName>
    </recommendedName>
</protein>
<feature type="signal peptide" evidence="2">
    <location>
        <begin position="1"/>
        <end position="16"/>
    </location>
</feature>
<proteinExistence type="predicted"/>
<evidence type="ECO:0000259" key="3">
    <source>
        <dbReference type="Pfam" id="PF04155"/>
    </source>
</evidence>
<dbReference type="OrthoDB" id="5873923at2759"/>
<evidence type="ECO:0000313" key="5">
    <source>
        <dbReference type="Proteomes" id="UP001152747"/>
    </source>
</evidence>
<dbReference type="PROSITE" id="PS51257">
    <property type="entry name" value="PROKAR_LIPOPROTEIN"/>
    <property type="match status" value="1"/>
</dbReference>
<sequence>MKQLVFYLILIHQASSLFFPMGGGGGGGCCCGCGTPQPPSCGCQQAAPACAQPVCPSCPPPPPCPPPPTAYCPQVEPVYIPASSGCGGGCGGGGASFGGIGGGGGYATGPAAPIPQAIPQAPIAGGGGYSTGGRHASAAGAVGAQVDEDSGSEPAVDQVFRSPKEDQPQCKSQVKYIMLRARKLPGTENSEVVEEELEEVENLPHVEATASPLDAQLGEEISAQENGEDSDDATPGGEFKARAAKTAITDEKCNSKVLQSLVLTNIVANDALGSKKLIHENALQEFPDSSVDVICSTTGFTYLVSTTEHCEAQKDGVICFVYKRPL</sequence>
<dbReference type="Proteomes" id="UP001152747">
    <property type="component" value="Unassembled WGS sequence"/>
</dbReference>
<dbReference type="InterPro" id="IPR007284">
    <property type="entry name" value="Ground-like_dom"/>
</dbReference>
<keyword evidence="5" id="KW-1185">Reference proteome</keyword>
<feature type="chain" id="PRO_5040465343" description="Ground-like domain-containing protein" evidence="2">
    <location>
        <begin position="17"/>
        <end position="326"/>
    </location>
</feature>
<dbReference type="Pfam" id="PF04155">
    <property type="entry name" value="Ground-like"/>
    <property type="match status" value="1"/>
</dbReference>
<organism evidence="4 5">
    <name type="scientific">Caenorhabditis angaria</name>
    <dbReference type="NCBI Taxonomy" id="860376"/>
    <lineage>
        <taxon>Eukaryota</taxon>
        <taxon>Metazoa</taxon>
        <taxon>Ecdysozoa</taxon>
        <taxon>Nematoda</taxon>
        <taxon>Chromadorea</taxon>
        <taxon>Rhabditida</taxon>
        <taxon>Rhabditina</taxon>
        <taxon>Rhabditomorpha</taxon>
        <taxon>Rhabditoidea</taxon>
        <taxon>Rhabditidae</taxon>
        <taxon>Peloderinae</taxon>
        <taxon>Caenorhabditis</taxon>
    </lineage>
</organism>
<evidence type="ECO:0000313" key="4">
    <source>
        <dbReference type="EMBL" id="CAI5450887.1"/>
    </source>
</evidence>
<accession>A0A9P1ITE6</accession>
<gene>
    <name evidence="4" type="ORF">CAMP_LOCUS13524</name>
</gene>